<dbReference type="GO" id="GO:0008622">
    <property type="term" value="C:epsilon DNA polymerase complex"/>
    <property type="evidence" value="ECO:0007669"/>
    <property type="project" value="TreeGrafter"/>
</dbReference>
<dbReference type="GO" id="GO:0008623">
    <property type="term" value="C:CHRAC"/>
    <property type="evidence" value="ECO:0007669"/>
    <property type="project" value="TreeGrafter"/>
</dbReference>
<organism evidence="4 5">
    <name type="scientific">Stentor coeruleus</name>
    <dbReference type="NCBI Taxonomy" id="5963"/>
    <lineage>
        <taxon>Eukaryota</taxon>
        <taxon>Sar</taxon>
        <taxon>Alveolata</taxon>
        <taxon>Ciliophora</taxon>
        <taxon>Postciliodesmatophora</taxon>
        <taxon>Heterotrichea</taxon>
        <taxon>Heterotrichida</taxon>
        <taxon>Stentoridae</taxon>
        <taxon>Stentor</taxon>
    </lineage>
</organism>
<evidence type="ECO:0000313" key="5">
    <source>
        <dbReference type="Proteomes" id="UP000187209"/>
    </source>
</evidence>
<dbReference type="AlphaFoldDB" id="A0A1R2CE54"/>
<dbReference type="GO" id="GO:0031490">
    <property type="term" value="F:chromatin DNA binding"/>
    <property type="evidence" value="ECO:0007669"/>
    <property type="project" value="TreeGrafter"/>
</dbReference>
<dbReference type="GO" id="GO:0046982">
    <property type="term" value="F:protein heterodimerization activity"/>
    <property type="evidence" value="ECO:0007669"/>
    <property type="project" value="InterPro"/>
</dbReference>
<accession>A0A1R2CE54</accession>
<dbReference type="InterPro" id="IPR051377">
    <property type="entry name" value="DNA_Pol-Epsilon_Subunit"/>
</dbReference>
<dbReference type="SUPFAM" id="SSF47113">
    <property type="entry name" value="Histone-fold"/>
    <property type="match status" value="1"/>
</dbReference>
<dbReference type="GO" id="GO:0006974">
    <property type="term" value="P:DNA damage response"/>
    <property type="evidence" value="ECO:0007669"/>
    <property type="project" value="TreeGrafter"/>
</dbReference>
<name>A0A1R2CE54_9CILI</name>
<evidence type="ECO:0000256" key="2">
    <source>
        <dbReference type="ARBA" id="ARBA00023242"/>
    </source>
</evidence>
<comment type="subcellular location">
    <subcellularLocation>
        <location evidence="1">Nucleus</location>
    </subcellularLocation>
</comment>
<dbReference type="GO" id="GO:0031507">
    <property type="term" value="P:heterochromatin formation"/>
    <property type="evidence" value="ECO:0007669"/>
    <property type="project" value="TreeGrafter"/>
</dbReference>
<comment type="caution">
    <text evidence="4">The sequence shown here is derived from an EMBL/GenBank/DDBJ whole genome shotgun (WGS) entry which is preliminary data.</text>
</comment>
<dbReference type="CDD" id="cd22928">
    <property type="entry name" value="HFD_POLE3_DPB4"/>
    <property type="match status" value="1"/>
</dbReference>
<dbReference type="Gene3D" id="1.10.20.10">
    <property type="entry name" value="Histone, subunit A"/>
    <property type="match status" value="1"/>
</dbReference>
<reference evidence="4 5" key="1">
    <citation type="submission" date="2016-11" db="EMBL/GenBank/DDBJ databases">
        <title>The macronuclear genome of Stentor coeruleus: a giant cell with tiny introns.</title>
        <authorList>
            <person name="Slabodnick M."/>
            <person name="Ruby J.G."/>
            <person name="Reiff S.B."/>
            <person name="Swart E.C."/>
            <person name="Gosai S."/>
            <person name="Prabakaran S."/>
            <person name="Witkowska E."/>
            <person name="Larue G.E."/>
            <person name="Fisher S."/>
            <person name="Freeman R.M."/>
            <person name="Gunawardena J."/>
            <person name="Chu W."/>
            <person name="Stover N.A."/>
            <person name="Gregory B.D."/>
            <person name="Nowacki M."/>
            <person name="Derisi J."/>
            <person name="Roy S.W."/>
            <person name="Marshall W.F."/>
            <person name="Sood P."/>
        </authorList>
    </citation>
    <scope>NUCLEOTIDE SEQUENCE [LARGE SCALE GENOMIC DNA]</scope>
    <source>
        <strain evidence="4">WM001</strain>
    </source>
</reference>
<dbReference type="PANTHER" id="PTHR46172">
    <property type="entry name" value="DNA POLYMERASE EPSILON SUBUNIT 3"/>
    <property type="match status" value="1"/>
</dbReference>
<dbReference type="Proteomes" id="UP000187209">
    <property type="component" value="Unassembled WGS sequence"/>
</dbReference>
<protein>
    <recommendedName>
        <fullName evidence="3">Transcription factor CBF/NF-Y/archaeal histone domain-containing protein</fullName>
    </recommendedName>
</protein>
<evidence type="ECO:0000313" key="4">
    <source>
        <dbReference type="EMBL" id="OMJ87255.1"/>
    </source>
</evidence>
<gene>
    <name evidence="4" type="ORF">SteCoe_11021</name>
</gene>
<dbReference type="GO" id="GO:0006272">
    <property type="term" value="P:leading strand elongation"/>
    <property type="evidence" value="ECO:0007669"/>
    <property type="project" value="TreeGrafter"/>
</dbReference>
<dbReference type="InterPro" id="IPR009072">
    <property type="entry name" value="Histone-fold"/>
</dbReference>
<sequence length="99" mass="11043">MEIDEVTIADKLLPMSSVNKIIKSAVPEGTSISKDAKKAMQNASTVFVMYISTIAGEISRETQGKKKKAIVSPEHIIQALEEMEFRNISQNFDMPEKKK</sequence>
<dbReference type="OrthoDB" id="386949at2759"/>
<dbReference type="PANTHER" id="PTHR46172:SF1">
    <property type="entry name" value="DNA POLYMERASE EPSILON SUBUNIT 3"/>
    <property type="match status" value="1"/>
</dbReference>
<keyword evidence="2" id="KW-0539">Nucleus</keyword>
<proteinExistence type="predicted"/>
<dbReference type="Pfam" id="PF00808">
    <property type="entry name" value="CBFD_NFYB_HMF"/>
    <property type="match status" value="1"/>
</dbReference>
<keyword evidence="5" id="KW-1185">Reference proteome</keyword>
<dbReference type="EMBL" id="MPUH01000181">
    <property type="protein sequence ID" value="OMJ87255.1"/>
    <property type="molecule type" value="Genomic_DNA"/>
</dbReference>
<feature type="domain" description="Transcription factor CBF/NF-Y/archaeal histone" evidence="3">
    <location>
        <begin position="13"/>
        <end position="80"/>
    </location>
</feature>
<dbReference type="InterPro" id="IPR003958">
    <property type="entry name" value="CBFA_NFYB_domain"/>
</dbReference>
<evidence type="ECO:0000256" key="1">
    <source>
        <dbReference type="ARBA" id="ARBA00004123"/>
    </source>
</evidence>
<evidence type="ECO:0000259" key="3">
    <source>
        <dbReference type="Pfam" id="PF00808"/>
    </source>
</evidence>